<dbReference type="PANTHER" id="PTHR43335">
    <property type="entry name" value="ABC TRANSPORTER, ATP-BINDING PROTEIN"/>
    <property type="match status" value="1"/>
</dbReference>
<dbReference type="GO" id="GO:0016887">
    <property type="term" value="F:ATP hydrolysis activity"/>
    <property type="evidence" value="ECO:0007669"/>
    <property type="project" value="InterPro"/>
</dbReference>
<name>A0A553ZW29_9BACI</name>
<dbReference type="AlphaFoldDB" id="A0A553ZW29"/>
<accession>A0A553ZW29</accession>
<organism evidence="6 7">
    <name type="scientific">Alkalicoccobacillus porphyridii</name>
    <dbReference type="NCBI Taxonomy" id="2597270"/>
    <lineage>
        <taxon>Bacteria</taxon>
        <taxon>Bacillati</taxon>
        <taxon>Bacillota</taxon>
        <taxon>Bacilli</taxon>
        <taxon>Bacillales</taxon>
        <taxon>Bacillaceae</taxon>
        <taxon>Alkalicoccobacillus</taxon>
    </lineage>
</organism>
<gene>
    <name evidence="6" type="ORF">FN960_15355</name>
</gene>
<evidence type="ECO:0000256" key="4">
    <source>
        <dbReference type="ARBA" id="ARBA00022840"/>
    </source>
</evidence>
<dbReference type="Gene3D" id="3.40.50.300">
    <property type="entry name" value="P-loop containing nucleotide triphosphate hydrolases"/>
    <property type="match status" value="1"/>
</dbReference>
<dbReference type="SMART" id="SM00382">
    <property type="entry name" value="AAA"/>
    <property type="match status" value="1"/>
</dbReference>
<dbReference type="PANTHER" id="PTHR43335:SF4">
    <property type="entry name" value="ABC TRANSPORTER, ATP-BINDING PROTEIN"/>
    <property type="match status" value="1"/>
</dbReference>
<comment type="caution">
    <text evidence="6">The sequence shown here is derived from an EMBL/GenBank/DDBJ whole genome shotgun (WGS) entry which is preliminary data.</text>
</comment>
<dbReference type="InterPro" id="IPR003439">
    <property type="entry name" value="ABC_transporter-like_ATP-bd"/>
</dbReference>
<dbReference type="SUPFAM" id="SSF52540">
    <property type="entry name" value="P-loop containing nucleoside triphosphate hydrolases"/>
    <property type="match status" value="1"/>
</dbReference>
<comment type="similarity">
    <text evidence="1">Belongs to the ABC transporter superfamily.</text>
</comment>
<dbReference type="Proteomes" id="UP000318521">
    <property type="component" value="Unassembled WGS sequence"/>
</dbReference>
<dbReference type="PROSITE" id="PS50893">
    <property type="entry name" value="ABC_TRANSPORTER_2"/>
    <property type="match status" value="1"/>
</dbReference>
<evidence type="ECO:0000256" key="2">
    <source>
        <dbReference type="ARBA" id="ARBA00022448"/>
    </source>
</evidence>
<reference evidence="6 7" key="1">
    <citation type="submission" date="2019-07" db="EMBL/GenBank/DDBJ databases">
        <authorList>
            <person name="Park Y.J."/>
            <person name="Jeong S.E."/>
            <person name="Jung H.S."/>
        </authorList>
    </citation>
    <scope>NUCLEOTIDE SEQUENCE [LARGE SCALE GENOMIC DNA]</scope>
    <source>
        <strain evidence="7">P16(2019)</strain>
    </source>
</reference>
<dbReference type="EMBL" id="VLXZ01000010">
    <property type="protein sequence ID" value="TSB45545.1"/>
    <property type="molecule type" value="Genomic_DNA"/>
</dbReference>
<dbReference type="InterPro" id="IPR003593">
    <property type="entry name" value="AAA+_ATPase"/>
</dbReference>
<sequence length="305" mass="34800">MGRYNVYMYSYKAGEALSILSVNHLTKIVNHQMVLDEVSFEINAPGIWALVAPSGSGKTTLLRTICHLQAADSGTVELVGKSNQDRSVYKEVVYLQNPSILHDDLTGYDHLKYICTAHNIHKSRINEVVKDVGIQGTFKKKIRHHTFSSKQLLLLAMALISKSKLLLLDEPFTGLDSSSISAVQRIFHQLKENGSSILFTSPDLTSIHQITPHIYFLKNGKLTEINSKHYESTYYRLHVSSPTTVKQILEDENYLVEEDGECLLVYLEHKPLHRLMELLMSHQINIIDVQKESHNLEQQYKEHFE</sequence>
<keyword evidence="2" id="KW-0813">Transport</keyword>
<evidence type="ECO:0000259" key="5">
    <source>
        <dbReference type="PROSITE" id="PS50893"/>
    </source>
</evidence>
<evidence type="ECO:0000313" key="7">
    <source>
        <dbReference type="Proteomes" id="UP000318521"/>
    </source>
</evidence>
<dbReference type="Pfam" id="PF00005">
    <property type="entry name" value="ABC_tran"/>
    <property type="match status" value="1"/>
</dbReference>
<keyword evidence="3" id="KW-0547">Nucleotide-binding</keyword>
<proteinExistence type="inferred from homology"/>
<keyword evidence="4 6" id="KW-0067">ATP-binding</keyword>
<evidence type="ECO:0000256" key="3">
    <source>
        <dbReference type="ARBA" id="ARBA00022741"/>
    </source>
</evidence>
<dbReference type="InterPro" id="IPR027417">
    <property type="entry name" value="P-loop_NTPase"/>
</dbReference>
<evidence type="ECO:0000313" key="6">
    <source>
        <dbReference type="EMBL" id="TSB45545.1"/>
    </source>
</evidence>
<dbReference type="OrthoDB" id="2365508at2"/>
<evidence type="ECO:0000256" key="1">
    <source>
        <dbReference type="ARBA" id="ARBA00005417"/>
    </source>
</evidence>
<protein>
    <submittedName>
        <fullName evidence="6">ABC transporter ATP-binding protein</fullName>
    </submittedName>
</protein>
<keyword evidence="7" id="KW-1185">Reference proteome</keyword>
<dbReference type="GO" id="GO:0005524">
    <property type="term" value="F:ATP binding"/>
    <property type="evidence" value="ECO:0007669"/>
    <property type="project" value="UniProtKB-KW"/>
</dbReference>
<feature type="domain" description="ABC transporter" evidence="5">
    <location>
        <begin position="20"/>
        <end position="244"/>
    </location>
</feature>